<accession>A0A835DF86</accession>
<protein>
    <submittedName>
        <fullName evidence="2">Uncharacterized protein</fullName>
    </submittedName>
</protein>
<feature type="chain" id="PRO_5032332270" evidence="1">
    <location>
        <begin position="30"/>
        <end position="171"/>
    </location>
</feature>
<name>A0A835DF86_TETSI</name>
<proteinExistence type="predicted"/>
<evidence type="ECO:0000313" key="3">
    <source>
        <dbReference type="Proteomes" id="UP000655225"/>
    </source>
</evidence>
<feature type="signal peptide" evidence="1">
    <location>
        <begin position="1"/>
        <end position="29"/>
    </location>
</feature>
<comment type="caution">
    <text evidence="2">The sequence shown here is derived from an EMBL/GenBank/DDBJ whole genome shotgun (WGS) entry which is preliminary data.</text>
</comment>
<dbReference type="EMBL" id="JABCRI010000008">
    <property type="protein sequence ID" value="KAF8401188.1"/>
    <property type="molecule type" value="Genomic_DNA"/>
</dbReference>
<gene>
    <name evidence="2" type="ORF">HHK36_012119</name>
</gene>
<keyword evidence="3" id="KW-1185">Reference proteome</keyword>
<keyword evidence="1" id="KW-0732">Signal</keyword>
<evidence type="ECO:0000256" key="1">
    <source>
        <dbReference type="SAM" id="SignalP"/>
    </source>
</evidence>
<organism evidence="2 3">
    <name type="scientific">Tetracentron sinense</name>
    <name type="common">Spur-leaf</name>
    <dbReference type="NCBI Taxonomy" id="13715"/>
    <lineage>
        <taxon>Eukaryota</taxon>
        <taxon>Viridiplantae</taxon>
        <taxon>Streptophyta</taxon>
        <taxon>Embryophyta</taxon>
        <taxon>Tracheophyta</taxon>
        <taxon>Spermatophyta</taxon>
        <taxon>Magnoliopsida</taxon>
        <taxon>Trochodendrales</taxon>
        <taxon>Trochodendraceae</taxon>
        <taxon>Tetracentron</taxon>
    </lineage>
</organism>
<dbReference type="AlphaFoldDB" id="A0A835DF86"/>
<evidence type="ECO:0000313" key="2">
    <source>
        <dbReference type="EMBL" id="KAF8401188.1"/>
    </source>
</evidence>
<reference evidence="2 3" key="1">
    <citation type="submission" date="2020-04" db="EMBL/GenBank/DDBJ databases">
        <title>Plant Genome Project.</title>
        <authorList>
            <person name="Zhang R.-G."/>
        </authorList>
    </citation>
    <scope>NUCLEOTIDE SEQUENCE [LARGE SCALE GENOMIC DNA]</scope>
    <source>
        <strain evidence="2">YNK0</strain>
        <tissue evidence="2">Leaf</tissue>
    </source>
</reference>
<dbReference type="Proteomes" id="UP000655225">
    <property type="component" value="Unassembled WGS sequence"/>
</dbReference>
<sequence length="171" mass="18244">MPLSFSSPFLPSTLAVSLKLVLPLFFVSCRQEIRSVGLPLPGAHGSSSTASLQLHIFTSDNSVWVISPADPITSLSSLIFQSPSTLFSDLTCSRESPLTSVSISDDLSFRRAVVAVSLNHPPSLASSSPFFSDLLLCPFLLVNSVSHGHRSFTILAAKLVVISGELQNCNL</sequence>